<name>A0A1E3ABV0_9FIRM</name>
<evidence type="ECO:0000313" key="7">
    <source>
        <dbReference type="Proteomes" id="UP000094869"/>
    </source>
</evidence>
<evidence type="ECO:0000256" key="1">
    <source>
        <dbReference type="PIRSR" id="PIRSR605502-1"/>
    </source>
</evidence>
<dbReference type="GO" id="GO:0016787">
    <property type="term" value="F:hydrolase activity"/>
    <property type="evidence" value="ECO:0007669"/>
    <property type="project" value="UniProtKB-KW"/>
</dbReference>
<dbReference type="Proteomes" id="UP000094271">
    <property type="component" value="Unassembled WGS sequence"/>
</dbReference>
<keyword evidence="7" id="KW-1185">Reference proteome</keyword>
<dbReference type="AlphaFoldDB" id="A0A1E3ABV0"/>
<dbReference type="Gene3D" id="1.10.4080.10">
    <property type="entry name" value="ADP-ribosylation/Crystallin J1"/>
    <property type="match status" value="1"/>
</dbReference>
<protein>
    <submittedName>
        <fullName evidence="2">ADP-ribosylglycohydrolase</fullName>
    </submittedName>
</protein>
<dbReference type="InterPro" id="IPR036705">
    <property type="entry name" value="Ribosyl_crysJ1_sf"/>
</dbReference>
<comment type="caution">
    <text evidence="2">The sequence shown here is derived from an EMBL/GenBank/DDBJ whole genome shotgun (WGS) entry which is preliminary data.</text>
</comment>
<dbReference type="GO" id="GO:0046872">
    <property type="term" value="F:metal ion binding"/>
    <property type="evidence" value="ECO:0007669"/>
    <property type="project" value="UniProtKB-KW"/>
</dbReference>
<dbReference type="EMBL" id="MEHD01000025">
    <property type="protein sequence ID" value="ODR54892.1"/>
    <property type="molecule type" value="Genomic_DNA"/>
</dbReference>
<evidence type="ECO:0000313" key="2">
    <source>
        <dbReference type="EMBL" id="ODM06250.1"/>
    </source>
</evidence>
<evidence type="ECO:0000313" key="6">
    <source>
        <dbReference type="Proteomes" id="UP000094271"/>
    </source>
</evidence>
<feature type="binding site" evidence="1">
    <location>
        <position position="394"/>
    </location>
    <ligand>
        <name>Mg(2+)</name>
        <dbReference type="ChEBI" id="CHEBI:18420"/>
        <label>1</label>
    </ligand>
</feature>
<dbReference type="PANTHER" id="PTHR16222:SF12">
    <property type="entry name" value="ADP-RIBOSYLGLYCOHYDROLASE-RELATED"/>
    <property type="match status" value="1"/>
</dbReference>
<dbReference type="PANTHER" id="PTHR16222">
    <property type="entry name" value="ADP-RIBOSYLGLYCOHYDROLASE"/>
    <property type="match status" value="1"/>
</dbReference>
<dbReference type="OrthoDB" id="9761704at2"/>
<reference evidence="4 7" key="2">
    <citation type="submission" date="2016-08" db="EMBL/GenBank/DDBJ databases">
        <title>Characterization of Isolates of Eisenbergiella tayi Derived from Blood Cultures, Using Whole Genome Sequencing.</title>
        <authorList>
            <person name="Bernier A.-M."/>
            <person name="Burdz T."/>
            <person name="Wiebe D."/>
            <person name="Bernard K."/>
        </authorList>
    </citation>
    <scope>NUCLEOTIDE SEQUENCE [LARGE SCALE GENOMIC DNA]</scope>
    <source>
        <strain evidence="4 7">NML120146</strain>
    </source>
</reference>
<dbReference type="PATRIC" id="fig|1432052.4.peg.2394"/>
<dbReference type="Proteomes" id="UP000094067">
    <property type="component" value="Unassembled WGS sequence"/>
</dbReference>
<dbReference type="Proteomes" id="UP000094869">
    <property type="component" value="Unassembled WGS sequence"/>
</dbReference>
<keyword evidence="2" id="KW-0378">Hydrolase</keyword>
<dbReference type="InterPro" id="IPR005502">
    <property type="entry name" value="Ribosyl_crysJ1"/>
</dbReference>
<sequence length="453" mass="50477">MLKDKMLWMKDSGNIRDEIRQCREEGRMISGLLPRAEEILSMEEGPEKESCARQLLLELENCPVDEAFPFEEPVEWEKLAAACEGNGIHLQIPEEELQDRIRGAWTGRASGCLLGVPVEGWSREKIRGYLEESGQYPLEGYIRSDTEREVREKYGVKDVDEGTAYDRQNICWINNMDTYPVDDDMNYTVLSLRVLERSGSNFTSEDVAQSWLFGLPAFHTCTAERVAYRNLMHGILPPESGILANPFREWIGAQIRVDFYGYIAAGNPALAAQMACRDAVVAQTKNGVYAAMYIAALIASAPVLPKPSGWVEEAMKQIPRNCRLYAALKELLDSWKKGASWEELLEAIHGKYEESNSFDWCLAIPNALIVTACVLCFGTDYSQAVIHAVLAGFDTDCNGATVGSVVGIALGCGGIDSRWTEPVKQIICSSVNSYTRLSVEEVTERTIAVMKKL</sequence>
<dbReference type="RefSeq" id="WP_069153405.1">
    <property type="nucleotide sequence ID" value="NZ_DBFYTW010000232.1"/>
</dbReference>
<evidence type="ECO:0000313" key="3">
    <source>
        <dbReference type="EMBL" id="ODR52309.1"/>
    </source>
</evidence>
<feature type="binding site" evidence="1">
    <location>
        <position position="396"/>
    </location>
    <ligand>
        <name>Mg(2+)</name>
        <dbReference type="ChEBI" id="CHEBI:18420"/>
        <label>1</label>
    </ligand>
</feature>
<gene>
    <name evidence="3" type="ORF">BEI59_11730</name>
    <name evidence="2" type="ORF">BEI61_02139</name>
    <name evidence="4" type="ORF">BEI63_17420</name>
</gene>
<dbReference type="InterPro" id="IPR050792">
    <property type="entry name" value="ADP-ribosylglycohydrolase"/>
</dbReference>
<proteinExistence type="predicted"/>
<reference evidence="3 6" key="3">
    <citation type="submission" date="2016-08" db="EMBL/GenBank/DDBJ databases">
        <authorList>
            <person name="Seilhamer J.J."/>
        </authorList>
    </citation>
    <scope>NUCLEOTIDE SEQUENCE [LARGE SCALE GENOMIC DNA]</scope>
    <source>
        <strain evidence="3 6">NML150140-1</strain>
    </source>
</reference>
<keyword evidence="1" id="KW-0479">Metal-binding</keyword>
<dbReference type="SUPFAM" id="SSF101478">
    <property type="entry name" value="ADP-ribosylglycohydrolase"/>
    <property type="match status" value="1"/>
</dbReference>
<dbReference type="EMBL" id="MCGH01000002">
    <property type="protein sequence ID" value="ODM06250.1"/>
    <property type="molecule type" value="Genomic_DNA"/>
</dbReference>
<evidence type="ECO:0000313" key="5">
    <source>
        <dbReference type="Proteomes" id="UP000094067"/>
    </source>
</evidence>
<evidence type="ECO:0000313" key="4">
    <source>
        <dbReference type="EMBL" id="ODR54892.1"/>
    </source>
</evidence>
<organism evidence="2 5">
    <name type="scientific">Eisenbergiella tayi</name>
    <dbReference type="NCBI Taxonomy" id="1432052"/>
    <lineage>
        <taxon>Bacteria</taxon>
        <taxon>Bacillati</taxon>
        <taxon>Bacillota</taxon>
        <taxon>Clostridia</taxon>
        <taxon>Lachnospirales</taxon>
        <taxon>Lachnospiraceae</taxon>
        <taxon>Eisenbergiella</taxon>
    </lineage>
</organism>
<keyword evidence="1" id="KW-0460">Magnesium</keyword>
<dbReference type="EMBL" id="MEHA01000007">
    <property type="protein sequence ID" value="ODR52309.1"/>
    <property type="molecule type" value="Genomic_DNA"/>
</dbReference>
<comment type="cofactor">
    <cofactor evidence="1">
        <name>Mg(2+)</name>
        <dbReference type="ChEBI" id="CHEBI:18420"/>
    </cofactor>
    <text evidence="1">Binds 2 magnesium ions per subunit.</text>
</comment>
<accession>A0A1E3ABV0</accession>
<reference evidence="2 5" key="1">
    <citation type="submission" date="2016-07" db="EMBL/GenBank/DDBJ databases">
        <title>Characterization of isolates of Eisenbergiella tayi derived from blood cultures, using whole genome sequencing.</title>
        <authorList>
            <person name="Burdz T."/>
            <person name="Wiebe D."/>
            <person name="Huynh C."/>
            <person name="Bernard K."/>
        </authorList>
    </citation>
    <scope>NUCLEOTIDE SEQUENCE [LARGE SCALE GENOMIC DNA]</scope>
    <source>
        <strain evidence="2 5">NML 110608</strain>
    </source>
</reference>
<dbReference type="Pfam" id="PF03747">
    <property type="entry name" value="ADP_ribosyl_GH"/>
    <property type="match status" value="1"/>
</dbReference>